<comment type="caution">
    <text evidence="2">The sequence shown here is derived from an EMBL/GenBank/DDBJ whole genome shotgun (WGS) entry which is preliminary data.</text>
</comment>
<dbReference type="AlphaFoldDB" id="A0A1J7BGM8"/>
<name>A0A1J7BGM8_9ACTN</name>
<accession>A0A1J7BGM8</accession>
<gene>
    <name evidence="2" type="ORF">BIV57_08750</name>
</gene>
<proteinExistence type="predicted"/>
<sequence>MPGMSRTYDRSAANRTLLRSRETETAPEAAAASTAPAGGSSGPGDDALGSIPSIISRRARWVGARIRNRG</sequence>
<feature type="compositionally biased region" description="Low complexity" evidence="1">
    <location>
        <begin position="26"/>
        <end position="38"/>
    </location>
</feature>
<organism evidence="2 3">
    <name type="scientific">Mangrovactinospora gilvigrisea</name>
    <dbReference type="NCBI Taxonomy" id="1428644"/>
    <lineage>
        <taxon>Bacteria</taxon>
        <taxon>Bacillati</taxon>
        <taxon>Actinomycetota</taxon>
        <taxon>Actinomycetes</taxon>
        <taxon>Kitasatosporales</taxon>
        <taxon>Streptomycetaceae</taxon>
        <taxon>Mangrovactinospora</taxon>
    </lineage>
</organism>
<feature type="region of interest" description="Disordered" evidence="1">
    <location>
        <begin position="1"/>
        <end position="53"/>
    </location>
</feature>
<reference evidence="2 3" key="1">
    <citation type="submission" date="2016-10" db="EMBL/GenBank/DDBJ databases">
        <title>Genome sequence of Streptomyces gilvigriseus MUSC 26.</title>
        <authorList>
            <person name="Lee L.-H."/>
            <person name="Ser H.-L."/>
        </authorList>
    </citation>
    <scope>NUCLEOTIDE SEQUENCE [LARGE SCALE GENOMIC DNA]</scope>
    <source>
        <strain evidence="2 3">MUSC 26</strain>
    </source>
</reference>
<dbReference type="Proteomes" id="UP000243342">
    <property type="component" value="Unassembled WGS sequence"/>
</dbReference>
<protein>
    <submittedName>
        <fullName evidence="2">Uncharacterized protein</fullName>
    </submittedName>
</protein>
<evidence type="ECO:0000313" key="2">
    <source>
        <dbReference type="EMBL" id="OIV37843.1"/>
    </source>
</evidence>
<evidence type="ECO:0000256" key="1">
    <source>
        <dbReference type="SAM" id="MobiDB-lite"/>
    </source>
</evidence>
<evidence type="ECO:0000313" key="3">
    <source>
        <dbReference type="Proteomes" id="UP000243342"/>
    </source>
</evidence>
<keyword evidence="3" id="KW-1185">Reference proteome</keyword>
<dbReference type="EMBL" id="MLCF01000042">
    <property type="protein sequence ID" value="OIV37843.1"/>
    <property type="molecule type" value="Genomic_DNA"/>
</dbReference>